<evidence type="ECO:0000256" key="6">
    <source>
        <dbReference type="SAM" id="Phobius"/>
    </source>
</evidence>
<dbReference type="PANTHER" id="PTHR12668:SF5">
    <property type="entry name" value="PROTEIN FATTY ACID EXPORT 5-RELATED"/>
    <property type="match status" value="1"/>
</dbReference>
<accession>A0A388M699</accession>
<evidence type="ECO:0000256" key="5">
    <source>
        <dbReference type="ARBA" id="ARBA00023136"/>
    </source>
</evidence>
<dbReference type="Gramene" id="GBG90081">
    <property type="protein sequence ID" value="GBG90081"/>
    <property type="gene ID" value="CBR_g50174"/>
</dbReference>
<dbReference type="Gene3D" id="1.10.10.1740">
    <property type="entry name" value="Transmembrane protein 14-like"/>
    <property type="match status" value="1"/>
</dbReference>
<keyword evidence="3 6" id="KW-0812">Transmembrane</keyword>
<evidence type="ECO:0000256" key="4">
    <source>
        <dbReference type="ARBA" id="ARBA00022989"/>
    </source>
</evidence>
<evidence type="ECO:0000256" key="3">
    <source>
        <dbReference type="ARBA" id="ARBA00022692"/>
    </source>
</evidence>
<dbReference type="GO" id="GO:0015245">
    <property type="term" value="F:fatty acid transmembrane transporter activity"/>
    <property type="evidence" value="ECO:0007669"/>
    <property type="project" value="TreeGrafter"/>
</dbReference>
<comment type="similarity">
    <text evidence="2">Belongs to the TMEM14 family.</text>
</comment>
<dbReference type="OrthoDB" id="5620at2759"/>
<comment type="caution">
    <text evidence="7">The sequence shown here is derived from an EMBL/GenBank/DDBJ whole genome shotgun (WGS) entry which is preliminary data.</text>
</comment>
<evidence type="ECO:0000256" key="1">
    <source>
        <dbReference type="ARBA" id="ARBA00004370"/>
    </source>
</evidence>
<evidence type="ECO:0000313" key="8">
    <source>
        <dbReference type="Proteomes" id="UP000265515"/>
    </source>
</evidence>
<dbReference type="OMA" id="ANSHKIM"/>
<feature type="transmembrane region" description="Helical" evidence="6">
    <location>
        <begin position="86"/>
        <end position="105"/>
    </location>
</feature>
<dbReference type="EMBL" id="BFEA01000785">
    <property type="protein sequence ID" value="GBG90081.1"/>
    <property type="molecule type" value="Genomic_DNA"/>
</dbReference>
<keyword evidence="4 6" id="KW-1133">Transmembrane helix</keyword>
<comment type="subcellular location">
    <subcellularLocation>
        <location evidence="1">Membrane</location>
    </subcellularLocation>
</comment>
<dbReference type="Proteomes" id="UP000265515">
    <property type="component" value="Unassembled WGS sequence"/>
</dbReference>
<evidence type="ECO:0000313" key="7">
    <source>
        <dbReference type="EMBL" id="GBG90081.1"/>
    </source>
</evidence>
<name>A0A388M699_CHABU</name>
<dbReference type="Pfam" id="PF03647">
    <property type="entry name" value="Tmemb_14"/>
    <property type="match status" value="1"/>
</dbReference>
<gene>
    <name evidence="7" type="ORF">CBR_g50174</name>
</gene>
<feature type="transmembrane region" description="Helical" evidence="6">
    <location>
        <begin position="30"/>
        <end position="52"/>
    </location>
</feature>
<dbReference type="GO" id="GO:0009706">
    <property type="term" value="C:chloroplast inner membrane"/>
    <property type="evidence" value="ECO:0007669"/>
    <property type="project" value="TreeGrafter"/>
</dbReference>
<dbReference type="PANTHER" id="PTHR12668">
    <property type="entry name" value="TRANSMEMBRANE PROTEIN 14, 15"/>
    <property type="match status" value="1"/>
</dbReference>
<feature type="transmembrane region" description="Helical" evidence="6">
    <location>
        <begin position="6"/>
        <end position="23"/>
    </location>
</feature>
<dbReference type="AlphaFoldDB" id="A0A388M699"/>
<dbReference type="InterPro" id="IPR005349">
    <property type="entry name" value="TMEM14"/>
</dbReference>
<keyword evidence="8" id="KW-1185">Reference proteome</keyword>
<dbReference type="InterPro" id="IPR044890">
    <property type="entry name" value="TMEM14_sf"/>
</dbReference>
<organism evidence="7 8">
    <name type="scientific">Chara braunii</name>
    <name type="common">Braun's stonewort</name>
    <dbReference type="NCBI Taxonomy" id="69332"/>
    <lineage>
        <taxon>Eukaryota</taxon>
        <taxon>Viridiplantae</taxon>
        <taxon>Streptophyta</taxon>
        <taxon>Charophyceae</taxon>
        <taxon>Charales</taxon>
        <taxon>Characeae</taxon>
        <taxon>Chara</taxon>
    </lineage>
</organism>
<protein>
    <submittedName>
        <fullName evidence="7">Uncharacterized protein</fullName>
    </submittedName>
</protein>
<keyword evidence="5 6" id="KW-0472">Membrane</keyword>
<proteinExistence type="inferred from homology"/>
<sequence>MHDFCLTFPFAGILVMGGLVGFIKKGSSASLLGGVGSGGILFLASLISLSAYNNGTSSMAALVVETVVSAALSVVMGKRYMQTTKFMPAGLVASLSVVMTMFYAMKLMTGGNDIRQKLKK</sequence>
<reference evidence="7 8" key="1">
    <citation type="journal article" date="2018" name="Cell">
        <title>The Chara Genome: Secondary Complexity and Implications for Plant Terrestrialization.</title>
        <authorList>
            <person name="Nishiyama T."/>
            <person name="Sakayama H."/>
            <person name="Vries J.D."/>
            <person name="Buschmann H."/>
            <person name="Saint-Marcoux D."/>
            <person name="Ullrich K.K."/>
            <person name="Haas F.B."/>
            <person name="Vanderstraeten L."/>
            <person name="Becker D."/>
            <person name="Lang D."/>
            <person name="Vosolsobe S."/>
            <person name="Rombauts S."/>
            <person name="Wilhelmsson P.K.I."/>
            <person name="Janitza P."/>
            <person name="Kern R."/>
            <person name="Heyl A."/>
            <person name="Rumpler F."/>
            <person name="Villalobos L.I.A.C."/>
            <person name="Clay J.M."/>
            <person name="Skokan R."/>
            <person name="Toyoda A."/>
            <person name="Suzuki Y."/>
            <person name="Kagoshima H."/>
            <person name="Schijlen E."/>
            <person name="Tajeshwar N."/>
            <person name="Catarino B."/>
            <person name="Hetherington A.J."/>
            <person name="Saltykova A."/>
            <person name="Bonnot C."/>
            <person name="Breuninger H."/>
            <person name="Symeonidi A."/>
            <person name="Radhakrishnan G.V."/>
            <person name="Van Nieuwerburgh F."/>
            <person name="Deforce D."/>
            <person name="Chang C."/>
            <person name="Karol K.G."/>
            <person name="Hedrich R."/>
            <person name="Ulvskov P."/>
            <person name="Glockner G."/>
            <person name="Delwiche C.F."/>
            <person name="Petrasek J."/>
            <person name="Van de Peer Y."/>
            <person name="Friml J."/>
            <person name="Beilby M."/>
            <person name="Dolan L."/>
            <person name="Kohara Y."/>
            <person name="Sugano S."/>
            <person name="Fujiyama A."/>
            <person name="Delaux P.-M."/>
            <person name="Quint M."/>
            <person name="TheiBen G."/>
            <person name="Hagemann M."/>
            <person name="Harholt J."/>
            <person name="Dunand C."/>
            <person name="Zachgo S."/>
            <person name="Langdale J."/>
            <person name="Maumus F."/>
            <person name="Straeten D.V.D."/>
            <person name="Gould S.B."/>
            <person name="Rensing S.A."/>
        </authorList>
    </citation>
    <scope>NUCLEOTIDE SEQUENCE [LARGE SCALE GENOMIC DNA]</scope>
    <source>
        <strain evidence="7 8">S276</strain>
    </source>
</reference>
<evidence type="ECO:0000256" key="2">
    <source>
        <dbReference type="ARBA" id="ARBA00007590"/>
    </source>
</evidence>